<evidence type="ECO:0000259" key="4">
    <source>
        <dbReference type="PROSITE" id="PS51175"/>
    </source>
</evidence>
<keyword evidence="3" id="KW-0326">Glycosidase</keyword>
<comment type="similarity">
    <text evidence="1">Belongs to the glycosyl hydrolase 39 family.</text>
</comment>
<dbReference type="CAZy" id="CBM35">
    <property type="family name" value="Carbohydrate-Binding Module Family 35"/>
</dbReference>
<dbReference type="InterPro" id="IPR005084">
    <property type="entry name" value="CBM6"/>
</dbReference>
<dbReference type="AlphaFoldDB" id="A5IKC9"/>
<organism evidence="5 6">
    <name type="scientific">Thermotoga petrophila (strain ATCC BAA-488 / DSM 13995 / JCM 10881 / RKU-1)</name>
    <dbReference type="NCBI Taxonomy" id="390874"/>
    <lineage>
        <taxon>Bacteria</taxon>
        <taxon>Thermotogati</taxon>
        <taxon>Thermotogota</taxon>
        <taxon>Thermotogae</taxon>
        <taxon>Thermotogales</taxon>
        <taxon>Thermotogaceae</taxon>
        <taxon>Thermotoga</taxon>
    </lineage>
</organism>
<dbReference type="CDD" id="cd04081">
    <property type="entry name" value="CBM35_galactosidase-like"/>
    <property type="match status" value="1"/>
</dbReference>
<feature type="domain" description="CBM6" evidence="4">
    <location>
        <begin position="663"/>
        <end position="804"/>
    </location>
</feature>
<dbReference type="Gene3D" id="3.20.20.80">
    <property type="entry name" value="Glycosidases"/>
    <property type="match status" value="1"/>
</dbReference>
<gene>
    <name evidence="5" type="ordered locus">Tpet_0632</name>
</gene>
<dbReference type="EMBL" id="CP000702">
    <property type="protein sequence ID" value="ABQ46652.1"/>
    <property type="molecule type" value="Genomic_DNA"/>
</dbReference>
<dbReference type="CAZy" id="GH39">
    <property type="family name" value="Glycoside Hydrolase Family 39"/>
</dbReference>
<keyword evidence="2" id="KW-0378">Hydrolase</keyword>
<reference evidence="6" key="1">
    <citation type="submission" date="2007-05" db="EMBL/GenBank/DDBJ databases">
        <title>Complete sequence of Thermotoga petrophila RKU-1.</title>
        <authorList>
            <consortium name="US DOE Joint Genome Institute"/>
            <person name="Copeland A."/>
            <person name="Lucas S."/>
            <person name="Lapidus A."/>
            <person name="Barry K."/>
            <person name="Glavina del Rio T."/>
            <person name="Dalin E."/>
            <person name="Tice H."/>
            <person name="Pitluck S."/>
            <person name="Sims D."/>
            <person name="Brettin T."/>
            <person name="Bruce D."/>
            <person name="Detter J.C."/>
            <person name="Han C."/>
            <person name="Tapia R."/>
            <person name="Schmutz J."/>
            <person name="Larimer F."/>
            <person name="Land M."/>
            <person name="Hauser L."/>
            <person name="Kyrpides N."/>
            <person name="Mikhailova N."/>
            <person name="Nelson K."/>
            <person name="Gogarten J.P."/>
            <person name="Noll K."/>
            <person name="Richardson P."/>
        </authorList>
    </citation>
    <scope>NUCLEOTIDE SEQUENCE [LARGE SCALE GENOMIC DNA]</scope>
    <source>
        <strain evidence="6">ATCC BAA-488 / DSM 13995 / JCM 10881 / RKU-1</strain>
    </source>
</reference>
<dbReference type="PROSITE" id="PS51175">
    <property type="entry name" value="CBM6"/>
    <property type="match status" value="1"/>
</dbReference>
<dbReference type="Proteomes" id="UP000006558">
    <property type="component" value="Chromosome"/>
</dbReference>
<protein>
    <recommendedName>
        <fullName evidence="4">CBM6 domain-containing protein</fullName>
    </recommendedName>
</protein>
<evidence type="ECO:0000313" key="6">
    <source>
        <dbReference type="Proteomes" id="UP000006558"/>
    </source>
</evidence>
<name>A5IKC9_THEP1</name>
<dbReference type="GO" id="GO:0030246">
    <property type="term" value="F:carbohydrate binding"/>
    <property type="evidence" value="ECO:0007669"/>
    <property type="project" value="InterPro"/>
</dbReference>
<dbReference type="KEGG" id="tpt:Tpet_0632"/>
<evidence type="ECO:0000256" key="2">
    <source>
        <dbReference type="ARBA" id="ARBA00022801"/>
    </source>
</evidence>
<evidence type="ECO:0000256" key="3">
    <source>
        <dbReference type="ARBA" id="ARBA00023295"/>
    </source>
</evidence>
<evidence type="ECO:0000256" key="1">
    <source>
        <dbReference type="ARBA" id="ARBA00008875"/>
    </source>
</evidence>
<dbReference type="InterPro" id="IPR049166">
    <property type="entry name" value="GH39_cat"/>
</dbReference>
<dbReference type="GO" id="GO:0016798">
    <property type="term" value="F:hydrolase activity, acting on glycosyl bonds"/>
    <property type="evidence" value="ECO:0007669"/>
    <property type="project" value="UniProtKB-KW"/>
</dbReference>
<dbReference type="SUPFAM" id="SSF49785">
    <property type="entry name" value="Galactose-binding domain-like"/>
    <property type="match status" value="2"/>
</dbReference>
<dbReference type="InterPro" id="IPR017853">
    <property type="entry name" value="GH"/>
</dbReference>
<reference evidence="5 6" key="2">
    <citation type="journal article" date="2009" name="Proc. Natl. Acad. Sci. U.S.A.">
        <title>On the chimeric nature, thermophilic origin, and phylogenetic placement of the Thermotogales.</title>
        <authorList>
            <person name="Zhaxybayeva O."/>
            <person name="Swithers K.S."/>
            <person name="Lapierre P."/>
            <person name="Fournier G.P."/>
            <person name="Bickhart D.M."/>
            <person name="DeBoy R.T."/>
            <person name="Nelson K.E."/>
            <person name="Nesbo C.L."/>
            <person name="Doolittle W.F."/>
            <person name="Gogarten J.P."/>
            <person name="Noll K.M."/>
        </authorList>
    </citation>
    <scope>NUCLEOTIDE SEQUENCE [LARGE SCALE GENOMIC DNA]</scope>
    <source>
        <strain evidence="6">ATCC BAA-488 / DSM 13995 / JCM 10881 / RKU-1</strain>
    </source>
</reference>
<sequence length="809" mass="92430">MLILCFSTLVFADELVFDLSRTNGPLGFGAVGAHYALSEPDVPSVISLVPIRVRTVNQKPPYGLQHPGADAFRVMESFVKAGGEYLQVYLQDIYLNWPYEKNPDNNRDYVPDDYLEKVRESVRILEMLPYRDKIVYVPFNEPDAIWYGGLFWSSKRMKEFFTAWKAVYNTIKEVAPSAKIAGPNTTTYNSRFMKKFFEFCLQENCLPDLITWHELNLMDAEAGHAYYQDFRKIEKELGIRSLPICINEYALGKELSVPGRLMKWLARFEQSKVDGCLAYWHAAGNFSGLVEGNVPNSAWWLFREYVNMSGELVSATPSYTSISTLAVYDRNTKTLKVLLGGDDQEELTLTFRNTPFKERVYYEVWEIEWSGYTGIYISPDLLEKGYTEVLNGGFSLKLQNLSEMSAYLILVRKDEGSRQIYQSVWKWRQEAENAFLENCTVEIHGGGNNPPYSGEKVVFLDNTKSALSFKVEVPKDSLYLLEIWYLNGNAKSVKHKLEINDETFEVIFPPTLSGSYVGKVEIPVWLKKGMNTVKISRESGSQSVGVDRVGLRLYPKEQKFLICDYLTTKDGFLDSEKITLKRNDEVEFFVVVENDGYYSVKLNNDAIRELEVEINRVAREKVTSNQFTVFLQKGVNLLRLRNPSDNAIVLGSISFEKVEKDVKTYEAEEGTLTGNTRVENSEYASSGKFVAGIGRGKENALEIRFEVPEGNYYSLVIRYSNEETLGTHAYNLNVVDRYCRLIIDGEERDLFFRYTGGMDGFSTRILYLYLEKGVHTLRFENPNTEVSPAYVSVYGPNVDCISITPTFVK</sequence>
<dbReference type="SUPFAM" id="SSF51445">
    <property type="entry name" value="(Trans)glycosidases"/>
    <property type="match status" value="1"/>
</dbReference>
<dbReference type="eggNOG" id="COG1208">
    <property type="taxonomic scope" value="Bacteria"/>
</dbReference>
<proteinExistence type="inferred from homology"/>
<dbReference type="InterPro" id="IPR008979">
    <property type="entry name" value="Galactose-bd-like_sf"/>
</dbReference>
<evidence type="ECO:0000313" key="5">
    <source>
        <dbReference type="EMBL" id="ABQ46652.1"/>
    </source>
</evidence>
<dbReference type="Gene3D" id="2.60.120.260">
    <property type="entry name" value="Galactose-binding domain-like"/>
    <property type="match status" value="2"/>
</dbReference>
<dbReference type="Pfam" id="PF01229">
    <property type="entry name" value="Glyco_hydro_39"/>
    <property type="match status" value="1"/>
</dbReference>
<dbReference type="HOGENOM" id="CLU_005346_0_0_0"/>
<accession>A5IKC9</accession>
<dbReference type="STRING" id="390874.Tpet_0632"/>